<sequence length="191" mass="21730">MSDSALNPSGPALYAEALRCMEQQENERARVLLDQLLLEDYRDPKVRYASAMAYIALAAYRKAGCELLRSIVLDRSFVPAWRHLGFVQLTLGKEEEALKTLRHALELDPAYAETWCVLGDVHLDLGEYDEARAAFDHALELEPDNPEPHRKLAMFHVSRGDMKSLRMEYELLKTLDADMAAQIGSLFFDEQ</sequence>
<proteinExistence type="predicted"/>
<dbReference type="PROSITE" id="PS50005">
    <property type="entry name" value="TPR"/>
    <property type="match status" value="2"/>
</dbReference>
<keyword evidence="2 3" id="KW-0802">TPR repeat</keyword>
<dbReference type="GO" id="GO:0016020">
    <property type="term" value="C:membrane"/>
    <property type="evidence" value="ECO:0007669"/>
    <property type="project" value="TreeGrafter"/>
</dbReference>
<accession>A0A165LT36</accession>
<evidence type="ECO:0000256" key="2">
    <source>
        <dbReference type="ARBA" id="ARBA00022803"/>
    </source>
</evidence>
<evidence type="ECO:0000256" key="3">
    <source>
        <dbReference type="PROSITE-ProRule" id="PRU00339"/>
    </source>
</evidence>
<dbReference type="GO" id="GO:0060090">
    <property type="term" value="F:molecular adaptor activity"/>
    <property type="evidence" value="ECO:0007669"/>
    <property type="project" value="TreeGrafter"/>
</dbReference>
<dbReference type="InterPro" id="IPR011990">
    <property type="entry name" value="TPR-like_helical_dom_sf"/>
</dbReference>
<evidence type="ECO:0000313" key="4">
    <source>
        <dbReference type="EMBL" id="KZK74394.1"/>
    </source>
</evidence>
<feature type="repeat" description="TPR" evidence="3">
    <location>
        <begin position="78"/>
        <end position="111"/>
    </location>
</feature>
<dbReference type="SMART" id="SM00028">
    <property type="entry name" value="TPR"/>
    <property type="match status" value="2"/>
</dbReference>
<dbReference type="PROSITE" id="PS50293">
    <property type="entry name" value="TPR_REGION"/>
    <property type="match status" value="2"/>
</dbReference>
<reference evidence="4 5" key="1">
    <citation type="submission" date="2016-03" db="EMBL/GenBank/DDBJ databases">
        <title>Speciation and ecological success in dimly lit waters: horizontal gene transfer in a green sulfur bacteria bloom unveiled by metagenomic assembly.</title>
        <authorList>
            <person name="Llorens-Mares T."/>
            <person name="Liu Z."/>
            <person name="Allen L.Z."/>
            <person name="Rusch D.B."/>
            <person name="Craig M.T."/>
            <person name="Dupont C.L."/>
            <person name="Bryant D.A."/>
            <person name="Casamayor E.O."/>
        </authorList>
    </citation>
    <scope>NUCLEOTIDE SEQUENCE [LARGE SCALE GENOMIC DNA]</scope>
    <source>
        <strain evidence="4">CIII</strain>
    </source>
</reference>
<protein>
    <submittedName>
        <fullName evidence="4">Uncharacterized protein</fullName>
    </submittedName>
</protein>
<dbReference type="EMBL" id="LVWG01000027">
    <property type="protein sequence ID" value="KZK74394.1"/>
    <property type="molecule type" value="Genomic_DNA"/>
</dbReference>
<gene>
    <name evidence="4" type="ORF">A3K90_03855</name>
</gene>
<feature type="repeat" description="TPR" evidence="3">
    <location>
        <begin position="112"/>
        <end position="145"/>
    </location>
</feature>
<dbReference type="RefSeq" id="WP_303681444.1">
    <property type="nucleotide sequence ID" value="NZ_LVWG01000027.1"/>
</dbReference>
<dbReference type="InterPro" id="IPR019734">
    <property type="entry name" value="TPR_rpt"/>
</dbReference>
<dbReference type="Gene3D" id="1.25.40.10">
    <property type="entry name" value="Tetratricopeptide repeat domain"/>
    <property type="match status" value="1"/>
</dbReference>
<organism evidence="4 5">
    <name type="scientific">Pelodictyon luteolum</name>
    <dbReference type="NCBI Taxonomy" id="1100"/>
    <lineage>
        <taxon>Bacteria</taxon>
        <taxon>Pseudomonadati</taxon>
        <taxon>Chlorobiota</taxon>
        <taxon>Chlorobiia</taxon>
        <taxon>Chlorobiales</taxon>
        <taxon>Chlorobiaceae</taxon>
        <taxon>Chlorobium/Pelodictyon group</taxon>
        <taxon>Pelodictyon</taxon>
    </lineage>
</organism>
<keyword evidence="1" id="KW-0677">Repeat</keyword>
<evidence type="ECO:0000313" key="5">
    <source>
        <dbReference type="Proteomes" id="UP000076481"/>
    </source>
</evidence>
<dbReference type="GO" id="GO:0072380">
    <property type="term" value="C:TRC complex"/>
    <property type="evidence" value="ECO:0007669"/>
    <property type="project" value="TreeGrafter"/>
</dbReference>
<dbReference type="PANTHER" id="PTHR45831:SF2">
    <property type="entry name" value="LD24721P"/>
    <property type="match status" value="1"/>
</dbReference>
<name>A0A165LT36_PELLU</name>
<comment type="caution">
    <text evidence="4">The sequence shown here is derived from an EMBL/GenBank/DDBJ whole genome shotgun (WGS) entry which is preliminary data.</text>
</comment>
<dbReference type="AlphaFoldDB" id="A0A165LT36"/>
<evidence type="ECO:0000256" key="1">
    <source>
        <dbReference type="ARBA" id="ARBA00022737"/>
    </source>
</evidence>
<dbReference type="Proteomes" id="UP000076481">
    <property type="component" value="Unassembled WGS sequence"/>
</dbReference>
<dbReference type="InterPro" id="IPR047150">
    <property type="entry name" value="SGT"/>
</dbReference>
<dbReference type="PANTHER" id="PTHR45831">
    <property type="entry name" value="LD24721P"/>
    <property type="match status" value="1"/>
</dbReference>
<dbReference type="GO" id="GO:0006620">
    <property type="term" value="P:post-translational protein targeting to endoplasmic reticulum membrane"/>
    <property type="evidence" value="ECO:0007669"/>
    <property type="project" value="TreeGrafter"/>
</dbReference>
<dbReference type="Pfam" id="PF14559">
    <property type="entry name" value="TPR_19"/>
    <property type="match status" value="1"/>
</dbReference>
<dbReference type="SUPFAM" id="SSF48452">
    <property type="entry name" value="TPR-like"/>
    <property type="match status" value="1"/>
</dbReference>